<dbReference type="InterPro" id="IPR029035">
    <property type="entry name" value="DHS-like_NAD/FAD-binding_dom"/>
</dbReference>
<sequence>MTALAPLKNLRAKAAFSSCGREILWSNGFCKGLYNTKLLRRSIKTVPSNSKHANFRENARTNSTATATANATATTASQANGIKYDTSYVGKTGGEIFHDMMLKNNVKHVFGYPGGAILPVFDAIYRSPHFEFILPRHEQGAGHAAQAYSRVTRLPGVVLVTSGPGATNVVTPMADALMDGTPLVVFSGQVATSSIGSDAFQEADMIGISRSCTKWNVMVKDIADLPRRIDEAFEIATSGRPGPVLVDLPKDVTAGVLRDPIPVTSSVPSLNRRMREVLEFGNKNVEAKIQRVSTLLQRAKKPVIFSGQGVLYNSESPKLLREFSERLQIPVTTSLLGLGAYDERSDLSLHMLGMHGSGYANMAMQEADMIIALGARFDDRVTGNIALFAPEAKRAGAEERGGIIHFDISPKNIGKVVQPTEAIEGDLYESLKLLNAAVPKVDLDSRVEWLSQIQAWKKRFPFAYTPSAPNELAKPQEVIQELDKQTVNIKDKVTITTGVGAHQMWAATFYRWTKPRALVTSGGLGTMGYGLPAAIGASVAKPDEIVIDIDGDASFSMTGMELATVRQHDIPVKVLLLNNEEQGMVTQWQNLFYEKRYSHTHQKNPNFTKLAESMGLKALRVEKKEDLASNMKEFLETKGPVLMEVLVAKKEHVYPFVPGGKALHQFIVHKSLS</sequence>
<dbReference type="Proteomes" id="UP000015464">
    <property type="component" value="Unassembled WGS sequence"/>
</dbReference>
<name>S9W2Q7_SCHCR</name>
<evidence type="ECO:0000256" key="1">
    <source>
        <dbReference type="ARBA" id="ARBA00004974"/>
    </source>
</evidence>
<dbReference type="NCBIfam" id="TIGR00118">
    <property type="entry name" value="acolac_lg"/>
    <property type="match status" value="1"/>
</dbReference>
<dbReference type="Pfam" id="PF02775">
    <property type="entry name" value="TPP_enzyme_C"/>
    <property type="match status" value="1"/>
</dbReference>
<dbReference type="PANTHER" id="PTHR18968">
    <property type="entry name" value="THIAMINE PYROPHOSPHATE ENZYMES"/>
    <property type="match status" value="1"/>
</dbReference>
<dbReference type="OMA" id="QETDMIG"/>
<dbReference type="InterPro" id="IPR012846">
    <property type="entry name" value="Acetolactate_synth_lsu"/>
</dbReference>
<dbReference type="GO" id="GO:0030976">
    <property type="term" value="F:thiamine pyrophosphate binding"/>
    <property type="evidence" value="ECO:0007669"/>
    <property type="project" value="UniProtKB-UniRule"/>
</dbReference>
<protein>
    <recommendedName>
        <fullName evidence="4 12">Acetolactate synthase</fullName>
        <ecNumber evidence="4 12">2.2.1.6</ecNumber>
    </recommendedName>
</protein>
<comment type="cofactor">
    <cofactor evidence="12">
        <name>Mg(2+)</name>
        <dbReference type="ChEBI" id="CHEBI:18420"/>
    </cofactor>
    <text evidence="12">Binds 1 Mg(2+) ion per subunit.</text>
</comment>
<evidence type="ECO:0000256" key="12">
    <source>
        <dbReference type="RuleBase" id="RU003591"/>
    </source>
</evidence>
<dbReference type="CDD" id="cd02015">
    <property type="entry name" value="TPP_AHAS"/>
    <property type="match status" value="1"/>
</dbReference>
<dbReference type="CDD" id="cd07035">
    <property type="entry name" value="TPP_PYR_POX_like"/>
    <property type="match status" value="1"/>
</dbReference>
<keyword evidence="6 12" id="KW-0808">Transferase</keyword>
<evidence type="ECO:0000256" key="6">
    <source>
        <dbReference type="ARBA" id="ARBA00022679"/>
    </source>
</evidence>
<comment type="cofactor">
    <cofactor evidence="12">
        <name>thiamine diphosphate</name>
        <dbReference type="ChEBI" id="CHEBI:58937"/>
    </cofactor>
    <text evidence="12">Binds 1 thiamine pyrophosphate per subunit.</text>
</comment>
<dbReference type="InterPro" id="IPR012001">
    <property type="entry name" value="Thiamin_PyroP_enz_TPP-bd_dom"/>
</dbReference>
<dbReference type="InterPro" id="IPR045229">
    <property type="entry name" value="TPP_enz"/>
</dbReference>
<dbReference type="SUPFAM" id="SSF52467">
    <property type="entry name" value="DHS-like NAD/FAD-binding domain"/>
    <property type="match status" value="1"/>
</dbReference>
<evidence type="ECO:0000256" key="2">
    <source>
        <dbReference type="ARBA" id="ARBA00005025"/>
    </source>
</evidence>
<dbReference type="GO" id="GO:0005739">
    <property type="term" value="C:mitochondrion"/>
    <property type="evidence" value="ECO:0007669"/>
    <property type="project" value="TreeGrafter"/>
</dbReference>
<dbReference type="Gene3D" id="3.40.50.970">
    <property type="match status" value="2"/>
</dbReference>
<keyword evidence="17" id="KW-1185">Reference proteome</keyword>
<evidence type="ECO:0000259" key="13">
    <source>
        <dbReference type="Pfam" id="PF00205"/>
    </source>
</evidence>
<comment type="catalytic activity">
    <reaction evidence="12">
        <text>2 pyruvate + H(+) = (2S)-2-acetolactate + CO2</text>
        <dbReference type="Rhea" id="RHEA:25249"/>
        <dbReference type="ChEBI" id="CHEBI:15361"/>
        <dbReference type="ChEBI" id="CHEBI:15378"/>
        <dbReference type="ChEBI" id="CHEBI:16526"/>
        <dbReference type="ChEBI" id="CHEBI:58476"/>
        <dbReference type="EC" id="2.2.1.6"/>
    </reaction>
</comment>
<accession>S9W2Q7</accession>
<dbReference type="FunFam" id="3.40.50.970:FF:000007">
    <property type="entry name" value="Acetolactate synthase"/>
    <property type="match status" value="1"/>
</dbReference>
<evidence type="ECO:0000313" key="16">
    <source>
        <dbReference type="EMBL" id="EPY54313.1"/>
    </source>
</evidence>
<dbReference type="InterPro" id="IPR012000">
    <property type="entry name" value="Thiamin_PyroP_enz_cen_dom"/>
</dbReference>
<evidence type="ECO:0000256" key="10">
    <source>
        <dbReference type="ARBA" id="ARBA00023052"/>
    </source>
</evidence>
<dbReference type="Pfam" id="PF02776">
    <property type="entry name" value="TPP_enzyme_N"/>
    <property type="match status" value="1"/>
</dbReference>
<dbReference type="STRING" id="653667.S9W2Q7"/>
<dbReference type="GO" id="GO:1901705">
    <property type="term" value="P:L-isoleucine biosynthetic process"/>
    <property type="evidence" value="ECO:0007669"/>
    <property type="project" value="EnsemblFungi"/>
</dbReference>
<keyword evidence="11 12" id="KW-0100">Branched-chain amino acid biosynthesis</keyword>
<dbReference type="Pfam" id="PF00205">
    <property type="entry name" value="TPP_enzyme_M"/>
    <property type="match status" value="1"/>
</dbReference>
<gene>
    <name evidence="16" type="ORF">SPOG_04204</name>
</gene>
<dbReference type="FunFam" id="3.40.50.1220:FF:000008">
    <property type="entry name" value="Acetolactate synthase"/>
    <property type="match status" value="1"/>
</dbReference>
<dbReference type="PROSITE" id="PS00187">
    <property type="entry name" value="TPP_ENZYMES"/>
    <property type="match status" value="1"/>
</dbReference>
<evidence type="ECO:0000259" key="15">
    <source>
        <dbReference type="Pfam" id="PF02776"/>
    </source>
</evidence>
<keyword evidence="9" id="KW-0809">Transit peptide</keyword>
<comment type="pathway">
    <text evidence="2 12">Amino-acid biosynthesis; L-valine biosynthesis; L-valine from pyruvate: step 1/4.</text>
</comment>
<dbReference type="FunFam" id="3.40.50.970:FF:000053">
    <property type="entry name" value="Acetolactate synthase, mitochondrial"/>
    <property type="match status" value="1"/>
</dbReference>
<dbReference type="GO" id="GO:0005948">
    <property type="term" value="C:acetolactate synthase complex"/>
    <property type="evidence" value="ECO:0007669"/>
    <property type="project" value="EnsemblFungi"/>
</dbReference>
<evidence type="ECO:0000313" key="17">
    <source>
        <dbReference type="Proteomes" id="UP000015464"/>
    </source>
</evidence>
<dbReference type="RefSeq" id="XP_013021919.1">
    <property type="nucleotide sequence ID" value="XM_013166465.1"/>
</dbReference>
<organism evidence="16 17">
    <name type="scientific">Schizosaccharomyces cryophilus (strain OY26 / ATCC MYA-4695 / CBS 11777 / NBRC 106824 / NRRL Y48691)</name>
    <name type="common">Fission yeast</name>
    <dbReference type="NCBI Taxonomy" id="653667"/>
    <lineage>
        <taxon>Eukaryota</taxon>
        <taxon>Fungi</taxon>
        <taxon>Dikarya</taxon>
        <taxon>Ascomycota</taxon>
        <taxon>Taphrinomycotina</taxon>
        <taxon>Schizosaccharomycetes</taxon>
        <taxon>Schizosaccharomycetales</taxon>
        <taxon>Schizosaccharomycetaceae</taxon>
        <taxon>Schizosaccharomyces</taxon>
    </lineage>
</organism>
<feature type="domain" description="Thiamine pyrophosphate enzyme TPP-binding" evidence="14">
    <location>
        <begin position="498"/>
        <end position="645"/>
    </location>
</feature>
<keyword evidence="8 12" id="KW-0460">Magnesium</keyword>
<evidence type="ECO:0000256" key="11">
    <source>
        <dbReference type="ARBA" id="ARBA00023304"/>
    </source>
</evidence>
<dbReference type="GeneID" id="25038517"/>
<dbReference type="eggNOG" id="KOG4166">
    <property type="taxonomic scope" value="Eukaryota"/>
</dbReference>
<keyword evidence="5 12" id="KW-0028">Amino-acid biosynthesis</keyword>
<dbReference type="EC" id="2.2.1.6" evidence="4 12"/>
<comment type="similarity">
    <text evidence="3 12">Belongs to the TPP enzyme family.</text>
</comment>
<dbReference type="InterPro" id="IPR029061">
    <property type="entry name" value="THDP-binding"/>
</dbReference>
<dbReference type="UniPathway" id="UPA00047">
    <property type="reaction ID" value="UER00055"/>
</dbReference>
<reference evidence="16 17" key="1">
    <citation type="journal article" date="2011" name="Science">
        <title>Comparative functional genomics of the fission yeasts.</title>
        <authorList>
            <person name="Rhind N."/>
            <person name="Chen Z."/>
            <person name="Yassour M."/>
            <person name="Thompson D.A."/>
            <person name="Haas B.J."/>
            <person name="Habib N."/>
            <person name="Wapinski I."/>
            <person name="Roy S."/>
            <person name="Lin M.F."/>
            <person name="Heiman D.I."/>
            <person name="Young S.K."/>
            <person name="Furuya K."/>
            <person name="Guo Y."/>
            <person name="Pidoux A."/>
            <person name="Chen H.M."/>
            <person name="Robbertse B."/>
            <person name="Goldberg J.M."/>
            <person name="Aoki K."/>
            <person name="Bayne E.H."/>
            <person name="Berlin A.M."/>
            <person name="Desjardins C.A."/>
            <person name="Dobbs E."/>
            <person name="Dukaj L."/>
            <person name="Fan L."/>
            <person name="FitzGerald M.G."/>
            <person name="French C."/>
            <person name="Gujja S."/>
            <person name="Hansen K."/>
            <person name="Keifenheim D."/>
            <person name="Levin J.Z."/>
            <person name="Mosher R.A."/>
            <person name="Mueller C.A."/>
            <person name="Pfiffner J."/>
            <person name="Priest M."/>
            <person name="Russ C."/>
            <person name="Smialowska A."/>
            <person name="Swoboda P."/>
            <person name="Sykes S.M."/>
            <person name="Vaughn M."/>
            <person name="Vengrova S."/>
            <person name="Yoder R."/>
            <person name="Zeng Q."/>
            <person name="Allshire R."/>
            <person name="Baulcombe D."/>
            <person name="Birren B.W."/>
            <person name="Brown W."/>
            <person name="Ekwall K."/>
            <person name="Kellis M."/>
            <person name="Leatherwood J."/>
            <person name="Levin H."/>
            <person name="Margalit H."/>
            <person name="Martienssen R."/>
            <person name="Nieduszynski C.A."/>
            <person name="Spatafora J.W."/>
            <person name="Friedman N."/>
            <person name="Dalgaard J.Z."/>
            <person name="Baumann P."/>
            <person name="Niki H."/>
            <person name="Regev A."/>
            <person name="Nusbaum C."/>
        </authorList>
    </citation>
    <scope>NUCLEOTIDE SEQUENCE [LARGE SCALE GENOMIC DNA]</scope>
    <source>
        <strain evidence="17">OY26 / ATCC MYA-4695 / CBS 11777 / NBRC 106824 / NRRL Y48691</strain>
    </source>
</reference>
<proteinExistence type="inferred from homology"/>
<comment type="pathway">
    <text evidence="1 12">Amino-acid biosynthesis; L-isoleucine biosynthesis; L-isoleucine from 2-oxobutanoate: step 1/4.</text>
</comment>
<dbReference type="UniPathway" id="UPA00049">
    <property type="reaction ID" value="UER00059"/>
</dbReference>
<dbReference type="GO" id="GO:0009099">
    <property type="term" value="P:L-valine biosynthetic process"/>
    <property type="evidence" value="ECO:0007669"/>
    <property type="project" value="UniProtKB-UniPathway"/>
</dbReference>
<dbReference type="InterPro" id="IPR000399">
    <property type="entry name" value="TPP-bd_CS"/>
</dbReference>
<dbReference type="GO" id="GO:0050660">
    <property type="term" value="F:flavin adenine dinucleotide binding"/>
    <property type="evidence" value="ECO:0007669"/>
    <property type="project" value="EnsemblFungi"/>
</dbReference>
<evidence type="ECO:0000256" key="7">
    <source>
        <dbReference type="ARBA" id="ARBA00022723"/>
    </source>
</evidence>
<evidence type="ECO:0000256" key="5">
    <source>
        <dbReference type="ARBA" id="ARBA00022605"/>
    </source>
</evidence>
<evidence type="ECO:0000256" key="9">
    <source>
        <dbReference type="ARBA" id="ARBA00022946"/>
    </source>
</evidence>
<dbReference type="SUPFAM" id="SSF52518">
    <property type="entry name" value="Thiamin diphosphate-binding fold (THDP-binding)"/>
    <property type="match status" value="2"/>
</dbReference>
<dbReference type="HOGENOM" id="CLU_013748_1_2_1"/>
<feature type="domain" description="Thiamine pyrophosphate enzyme central" evidence="13">
    <location>
        <begin position="289"/>
        <end position="433"/>
    </location>
</feature>
<dbReference type="Gene3D" id="3.40.50.1220">
    <property type="entry name" value="TPP-binding domain"/>
    <property type="match status" value="1"/>
</dbReference>
<evidence type="ECO:0000256" key="3">
    <source>
        <dbReference type="ARBA" id="ARBA00007812"/>
    </source>
</evidence>
<dbReference type="PANTHER" id="PTHR18968:SF13">
    <property type="entry name" value="ACETOLACTATE SYNTHASE CATALYTIC SUBUNIT, MITOCHONDRIAL"/>
    <property type="match status" value="1"/>
</dbReference>
<dbReference type="EMBL" id="KE546988">
    <property type="protein sequence ID" value="EPY54313.1"/>
    <property type="molecule type" value="Genomic_DNA"/>
</dbReference>
<feature type="domain" description="Thiamine pyrophosphate enzyme N-terminal TPP-binding" evidence="15">
    <location>
        <begin position="92"/>
        <end position="205"/>
    </location>
</feature>
<evidence type="ECO:0000259" key="14">
    <source>
        <dbReference type="Pfam" id="PF02775"/>
    </source>
</evidence>
<dbReference type="GO" id="GO:0003984">
    <property type="term" value="F:acetolactate synthase activity"/>
    <property type="evidence" value="ECO:0007669"/>
    <property type="project" value="UniProtKB-EC"/>
</dbReference>
<evidence type="ECO:0000256" key="8">
    <source>
        <dbReference type="ARBA" id="ARBA00022842"/>
    </source>
</evidence>
<dbReference type="GO" id="GO:0000287">
    <property type="term" value="F:magnesium ion binding"/>
    <property type="evidence" value="ECO:0007669"/>
    <property type="project" value="UniProtKB-UniRule"/>
</dbReference>
<keyword evidence="7 12" id="KW-0479">Metal-binding</keyword>
<dbReference type="InterPro" id="IPR011766">
    <property type="entry name" value="TPP_enzyme_TPP-bd"/>
</dbReference>
<keyword evidence="10 12" id="KW-0786">Thiamine pyrophosphate</keyword>
<dbReference type="AlphaFoldDB" id="S9W2Q7"/>
<dbReference type="InterPro" id="IPR039368">
    <property type="entry name" value="AHAS_TPP"/>
</dbReference>
<evidence type="ECO:0000256" key="4">
    <source>
        <dbReference type="ARBA" id="ARBA00013145"/>
    </source>
</evidence>
<dbReference type="OrthoDB" id="16262at2759"/>